<dbReference type="GO" id="GO:0006203">
    <property type="term" value="P:dGTP catabolic process"/>
    <property type="evidence" value="ECO:0007669"/>
    <property type="project" value="TreeGrafter"/>
</dbReference>
<dbReference type="InterPro" id="IPR023023">
    <property type="entry name" value="dNTPase_2"/>
</dbReference>
<sequence length="410" mass="46650">MTDGFSLPHPEAIYRRHAAYAADPRRSRGRLYPEDPSPTRTEFQRDRDRILHSSAFRRLKHKTQVFVYHEGDHYRTRLTHTLEVAQIARSIARSLQLDEDLAETLALAHDLGHTPFGHAGERALDEVMKPYGGFDHNAQSLRIVTSLERRYAAYDGLNLTWETLEGLVKHNGPLTTRDGTPVGRHSGPVLPTAIRLYAEKQDLELWSHASGEAQAAALADDIAYNAHDIDDGLHAGLFALPDLKEAPFLREILEEVEARWPGLETARCVHEVVRRVITRLVEDAIGEATRRLEDAKPTSVGDIRHLEKPIIAFSPGIEEADRDIKSFLYPRMYRHDRVMKIMHDAEAVVRDLFHFYSRHPDEMTAEWAEGCATLNEEARARRIADFIAGMTDRFALQEHGRLFDASPKLR</sequence>
<name>A0A8J3DVP8_9RHOB</name>
<gene>
    <name evidence="5" type="ORF">GCM10007276_23100</name>
</gene>
<evidence type="ECO:0000256" key="3">
    <source>
        <dbReference type="SAM" id="MobiDB-lite"/>
    </source>
</evidence>
<dbReference type="Proteomes" id="UP000602745">
    <property type="component" value="Unassembled WGS sequence"/>
</dbReference>
<feature type="domain" description="HD" evidence="4">
    <location>
        <begin position="77"/>
        <end position="225"/>
    </location>
</feature>
<dbReference type="PANTHER" id="PTHR11373:SF43">
    <property type="entry name" value="DEOXYGUANOSINETRIPHOSPHATE TRIPHOSPHOHYDROLASE-LIKE PROTEIN"/>
    <property type="match status" value="1"/>
</dbReference>
<dbReference type="InterPro" id="IPR006261">
    <property type="entry name" value="dGTPase"/>
</dbReference>
<dbReference type="AlphaFoldDB" id="A0A8J3DVP8"/>
<dbReference type="Gene3D" id="1.10.3210.10">
    <property type="entry name" value="Hypothetical protein af1432"/>
    <property type="match status" value="1"/>
</dbReference>
<dbReference type="InterPro" id="IPR003607">
    <property type="entry name" value="HD/PDEase_dom"/>
</dbReference>
<dbReference type="NCBIfam" id="NF002328">
    <property type="entry name" value="PRK01286.1-3"/>
    <property type="match status" value="1"/>
</dbReference>
<dbReference type="NCBIfam" id="TIGR01353">
    <property type="entry name" value="dGTP_triPase"/>
    <property type="match status" value="1"/>
</dbReference>
<keyword evidence="6" id="KW-1185">Reference proteome</keyword>
<feature type="region of interest" description="Disordered" evidence="3">
    <location>
        <begin position="24"/>
        <end position="43"/>
    </location>
</feature>
<dbReference type="PANTHER" id="PTHR11373">
    <property type="entry name" value="DEOXYNUCLEOSIDE TRIPHOSPHATE TRIPHOSPHOHYDROLASE"/>
    <property type="match status" value="1"/>
</dbReference>
<reference evidence="5" key="1">
    <citation type="journal article" date="2014" name="Int. J. Syst. Evol. Microbiol.">
        <title>Complete genome sequence of Corynebacterium casei LMG S-19264T (=DSM 44701T), isolated from a smear-ripened cheese.</title>
        <authorList>
            <consortium name="US DOE Joint Genome Institute (JGI-PGF)"/>
            <person name="Walter F."/>
            <person name="Albersmeier A."/>
            <person name="Kalinowski J."/>
            <person name="Ruckert C."/>
        </authorList>
    </citation>
    <scope>NUCLEOTIDE SEQUENCE</scope>
    <source>
        <strain evidence="5">CCM 7684</strain>
    </source>
</reference>
<reference evidence="5" key="2">
    <citation type="submission" date="2020-09" db="EMBL/GenBank/DDBJ databases">
        <authorList>
            <person name="Sun Q."/>
            <person name="Sedlacek I."/>
        </authorList>
    </citation>
    <scope>NUCLEOTIDE SEQUENCE</scope>
    <source>
        <strain evidence="5">CCM 7684</strain>
    </source>
</reference>
<dbReference type="RefSeq" id="WP_229729376.1">
    <property type="nucleotide sequence ID" value="NZ_BMCP01000002.1"/>
</dbReference>
<dbReference type="Pfam" id="PF01966">
    <property type="entry name" value="HD"/>
    <property type="match status" value="1"/>
</dbReference>
<comment type="caution">
    <text evidence="5">The sequence shown here is derived from an EMBL/GenBank/DDBJ whole genome shotgun (WGS) entry which is preliminary data.</text>
</comment>
<evidence type="ECO:0000313" key="5">
    <source>
        <dbReference type="EMBL" id="GGE45313.1"/>
    </source>
</evidence>
<dbReference type="SMART" id="SM00471">
    <property type="entry name" value="HDc"/>
    <property type="match status" value="1"/>
</dbReference>
<dbReference type="NCBIfam" id="NF002326">
    <property type="entry name" value="PRK01286.1-1"/>
    <property type="match status" value="1"/>
</dbReference>
<dbReference type="PROSITE" id="PS51831">
    <property type="entry name" value="HD"/>
    <property type="match status" value="1"/>
</dbReference>
<dbReference type="SUPFAM" id="SSF109604">
    <property type="entry name" value="HD-domain/PDEase-like"/>
    <property type="match status" value="1"/>
</dbReference>
<proteinExistence type="inferred from homology"/>
<dbReference type="InterPro" id="IPR006674">
    <property type="entry name" value="HD_domain"/>
</dbReference>
<organism evidence="5 6">
    <name type="scientific">Agaricicola taiwanensis</name>
    <dbReference type="NCBI Taxonomy" id="591372"/>
    <lineage>
        <taxon>Bacteria</taxon>
        <taxon>Pseudomonadati</taxon>
        <taxon>Pseudomonadota</taxon>
        <taxon>Alphaproteobacteria</taxon>
        <taxon>Rhodobacterales</taxon>
        <taxon>Paracoccaceae</taxon>
        <taxon>Agaricicola</taxon>
    </lineage>
</organism>
<dbReference type="InterPro" id="IPR050135">
    <property type="entry name" value="dGTPase-like"/>
</dbReference>
<evidence type="ECO:0000259" key="4">
    <source>
        <dbReference type="PROSITE" id="PS51831"/>
    </source>
</evidence>
<evidence type="ECO:0000256" key="1">
    <source>
        <dbReference type="ARBA" id="ARBA00022801"/>
    </source>
</evidence>
<dbReference type="GO" id="GO:0008832">
    <property type="term" value="F:dGTPase activity"/>
    <property type="evidence" value="ECO:0007669"/>
    <property type="project" value="TreeGrafter"/>
</dbReference>
<dbReference type="InterPro" id="IPR026875">
    <property type="entry name" value="PHydrolase_assoc_dom"/>
</dbReference>
<dbReference type="HAMAP" id="MF_01212">
    <property type="entry name" value="dGTPase_type2"/>
    <property type="match status" value="1"/>
</dbReference>
<dbReference type="Pfam" id="PF13286">
    <property type="entry name" value="HD_assoc"/>
    <property type="match status" value="1"/>
</dbReference>
<evidence type="ECO:0000256" key="2">
    <source>
        <dbReference type="HAMAP-Rule" id="MF_01212"/>
    </source>
</evidence>
<evidence type="ECO:0000313" key="6">
    <source>
        <dbReference type="Proteomes" id="UP000602745"/>
    </source>
</evidence>
<protein>
    <recommendedName>
        <fullName evidence="2">Deoxyguanosinetriphosphate triphosphohydrolase-like protein</fullName>
    </recommendedName>
</protein>
<dbReference type="EMBL" id="BMCP01000002">
    <property type="protein sequence ID" value="GGE45313.1"/>
    <property type="molecule type" value="Genomic_DNA"/>
</dbReference>
<keyword evidence="1 2" id="KW-0378">Hydrolase</keyword>
<accession>A0A8J3DVP8</accession>
<dbReference type="CDD" id="cd00077">
    <property type="entry name" value="HDc"/>
    <property type="match status" value="1"/>
</dbReference>
<comment type="similarity">
    <text evidence="2">Belongs to the dGTPase family. Type 2 subfamily.</text>
</comment>